<gene>
    <name evidence="1" type="ORF">BS101_11315</name>
</gene>
<evidence type="ECO:0000313" key="1">
    <source>
        <dbReference type="EMBL" id="APM39290.1"/>
    </source>
</evidence>
<evidence type="ECO:0000313" key="2">
    <source>
        <dbReference type="Proteomes" id="UP000184604"/>
    </source>
</evidence>
<name>A0A1L5F8Z1_CLOKL</name>
<dbReference type="RefSeq" id="WP_073538917.1">
    <property type="nucleotide sequence ID" value="NZ_CP018335.1"/>
</dbReference>
<dbReference type="OrthoDB" id="2878969at2"/>
<sequence length="96" mass="10597">MSANIKVYDDIIPIVNMLNGGKTIDEKVNVSIAIGLFAGNMVTLARAAELSKLSLGEFIDVLKDRGIPWGEYTEEHEKMDDIAIKSLLSRMESIND</sequence>
<dbReference type="Proteomes" id="UP000184604">
    <property type="component" value="Chromosome"/>
</dbReference>
<dbReference type="EMBL" id="CP018335">
    <property type="protein sequence ID" value="APM39290.1"/>
    <property type="molecule type" value="Genomic_DNA"/>
</dbReference>
<organism evidence="1 2">
    <name type="scientific">Clostridium kluyveri</name>
    <dbReference type="NCBI Taxonomy" id="1534"/>
    <lineage>
        <taxon>Bacteria</taxon>
        <taxon>Bacillati</taxon>
        <taxon>Bacillota</taxon>
        <taxon>Clostridia</taxon>
        <taxon>Eubacteriales</taxon>
        <taxon>Clostridiaceae</taxon>
        <taxon>Clostridium</taxon>
    </lineage>
</organism>
<dbReference type="Pfam" id="PF03683">
    <property type="entry name" value="UPF0175"/>
    <property type="match status" value="1"/>
</dbReference>
<reference evidence="1 2" key="1">
    <citation type="submission" date="2016-12" db="EMBL/GenBank/DDBJ databases">
        <title>Complete genome sequence of Clostridium kluyveri JZZ isolated from the pit mud of a Chinese flavor liquor-making factory.</title>
        <authorList>
            <person name="Wang Y."/>
        </authorList>
    </citation>
    <scope>NUCLEOTIDE SEQUENCE [LARGE SCALE GENOMIC DNA]</scope>
    <source>
        <strain evidence="1 2">JZZ</strain>
    </source>
</reference>
<protein>
    <submittedName>
        <fullName evidence="1">Uncharacterized protein</fullName>
    </submittedName>
</protein>
<dbReference type="InterPro" id="IPR005368">
    <property type="entry name" value="UPF0175"/>
</dbReference>
<accession>A0A1L5F8Z1</accession>
<proteinExistence type="predicted"/>
<dbReference type="AlphaFoldDB" id="A0A1L5F8Z1"/>